<organism evidence="2">
    <name type="scientific">Hexamita inflata</name>
    <dbReference type="NCBI Taxonomy" id="28002"/>
    <lineage>
        <taxon>Eukaryota</taxon>
        <taxon>Metamonada</taxon>
        <taxon>Diplomonadida</taxon>
        <taxon>Hexamitidae</taxon>
        <taxon>Hexamitinae</taxon>
        <taxon>Hexamita</taxon>
    </lineage>
</organism>
<proteinExistence type="predicted"/>
<dbReference type="EMBL" id="CAXDID020000091">
    <property type="protein sequence ID" value="CAL6022563.1"/>
    <property type="molecule type" value="Genomic_DNA"/>
</dbReference>
<comment type="caution">
    <text evidence="2">The sequence shown here is derived from an EMBL/GenBank/DDBJ whole genome shotgun (WGS) entry which is preliminary data.</text>
</comment>
<keyword evidence="1" id="KW-0472">Membrane</keyword>
<evidence type="ECO:0000313" key="4">
    <source>
        <dbReference type="Proteomes" id="UP001642409"/>
    </source>
</evidence>
<protein>
    <submittedName>
        <fullName evidence="2">Uncharacterized protein</fullName>
    </submittedName>
</protein>
<reference evidence="2" key="1">
    <citation type="submission" date="2023-06" db="EMBL/GenBank/DDBJ databases">
        <authorList>
            <person name="Kurt Z."/>
        </authorList>
    </citation>
    <scope>NUCLEOTIDE SEQUENCE</scope>
</reference>
<dbReference type="EMBL" id="CATOUU010001118">
    <property type="protein sequence ID" value="CAI9973071.1"/>
    <property type="molecule type" value="Genomic_DNA"/>
</dbReference>
<keyword evidence="4" id="KW-1185">Reference proteome</keyword>
<evidence type="ECO:0000313" key="3">
    <source>
        <dbReference type="EMBL" id="CAL6022563.1"/>
    </source>
</evidence>
<sequence>MSQDKKKIVIQLAIYMNDIKLEYQSLLASSDYGIERLDQILLNMKQIMTDFLNPDMTQIQVDIHPLLDLFASAQYLPSINRVSANLMSLLPLTLMQLQRTVPNVVAPFLRQISRQLILQQPDIYTHCITLIKPDLMCLQNYLRIVARSTDEDEHGTQIELLKHICEQNDIDFQQMLMDTILQTDEELSLAAFEIFFLYFEYVPEQPLVQSDRFFQIIVKYLNGSARECDVSVNLIDMIDFSSNPFNTVETAQIFTSSVARAFKHDKLADDTFMFLLDVLASMFSFNTDLELPVNVQTALRILQKSTHETKSVLTEFLQNNLITVFVNELEIKSYSKDLFKQEQFTVEETDEFFTVQQTKNKLDTKLSKKVFDFTQKVLNALSYDQQKNCFELVKQLSGGQIDQTFVYQKLTRYITFERKFDENLQILELAKSFVNDLNINSLNTMLNKEEYNTFIQRLDEVAVCFLIVNMFIFINILPPPAFLNEIFTHQIPLDILITLVDNLVFAFHPLQYVAINETLETKQKRELCQVLLQNFHTHLCEQAEIYHELVNQPKQFGEFCHRIIFMQDFLEQISNANNVKIQFQGMDGQFVKRCIQIICDQSLQEVHFPACKCLRFVEFNENILEILLPIVRYIQSAIGEYLEVLVQIFIKIAVQFQDQVIQELIKLSMIKEQRMSLVKFCFQILVQLMHKEVTKQPQLPHIVKFLTQFLFTAFYDEDEQVMTTCFNQLRTYSHCDVGNIINNTVSILHLIDAQPCLSVINSIEQHILQNGQILLSFVDPEVINKYWAVVQNSNTQVTENSFIAINQSFLFSVIIKIVFSGEILITQKDEQEVDEYFTEYKINDFSKIIDALSIVSESEQEIFAVATKYNTFTCQLAFLASMKILTNPITQKILQPAYKKLIQLTATIACQFLGLSISKFSLNQLQTLPSVLQNNLQRLMEINEQNNFTICDTMYALDRLMPHLAVLTYILVYLFYFSSLDTKFKIHIYSHKIILQVILQVVSQITKINQHSMKHNIKNNQIQFIYGECEDILNISNNIDKNILKRIVGLIWVFCYLQFQKFICCYIIQQLDNQVFQFQTTSLTDFLAVELDDFQILDLFDLSVKLMNIPDCKYDLRAKCVTTIHLLVAHTRNCIIVLYGEHEKQKYFWLRFSAMRTTLSFLKPAQQLTQENAMVRLLEVLSLGCLYQMEKKLKNFQYIANGPQQAKTFEEIVNFDNLKDDNMDKQKVLIRSKLLEKNKKLSVCINQLVHIFGHDRQQTKDQAENELEESDLVVDQRTQLELAMEQLEQLDALKKLDYQQQLDCIASALTFTSFTYLINSDINCFSNYLVQIQNLFEQKVNILNFVHFTDYLQNLITITQNIIPNLALQAHDCLIFAKITTFLCVVYDKIVFEHITQQQSESDALRHQCQLNIAKFISFFIPVLESEHNQFLELAGYNYLIAFPFTESQVENLTDVFGVQNVIQMLKTSIEAELIKFQKEPTIYRFILNQKQFDLKKIQEDGKLQQCYKLSGDALMKVGSKFYGLFGDSFVQLVVQFLDQPLFTNEITPYQISLAQFIQKLGHSLDVYSSVLLCQLTKQVLNQTQITQIYQFVTEKVTEFEDTDVISEDFLMRVKCLLQIAQNLAGNELADQLILKVLQFSIDLLDPEYRFENDDILLIERYYGMFLLFVRHIMRDCKKIYCACQVELGNQLFKLKKIVEFEPRFSVQIIKGLKEVEEGDIDEQRDIVVWV</sequence>
<gene>
    <name evidence="3" type="ORF">HINF_LOCUS28709</name>
    <name evidence="2" type="ORF">HINF_LOCUS60716</name>
</gene>
<keyword evidence="1" id="KW-1133">Transmembrane helix</keyword>
<evidence type="ECO:0000313" key="2">
    <source>
        <dbReference type="EMBL" id="CAI9973071.1"/>
    </source>
</evidence>
<feature type="transmembrane region" description="Helical" evidence="1">
    <location>
        <begin position="1043"/>
        <end position="1059"/>
    </location>
</feature>
<feature type="transmembrane region" description="Helical" evidence="1">
    <location>
        <begin position="960"/>
        <end position="977"/>
    </location>
</feature>
<reference evidence="3 4" key="2">
    <citation type="submission" date="2024-07" db="EMBL/GenBank/DDBJ databases">
        <authorList>
            <person name="Akdeniz Z."/>
        </authorList>
    </citation>
    <scope>NUCLEOTIDE SEQUENCE [LARGE SCALE GENOMIC DNA]</scope>
</reference>
<keyword evidence="1" id="KW-0812">Transmembrane</keyword>
<dbReference type="Proteomes" id="UP001642409">
    <property type="component" value="Unassembled WGS sequence"/>
</dbReference>
<name>A0AA86RFA6_9EUKA</name>
<accession>A0AA86RFA6</accession>
<evidence type="ECO:0000256" key="1">
    <source>
        <dbReference type="SAM" id="Phobius"/>
    </source>
</evidence>